<feature type="region of interest" description="Disordered" evidence="1">
    <location>
        <begin position="1"/>
        <end position="85"/>
    </location>
</feature>
<keyword evidence="3" id="KW-1185">Reference proteome</keyword>
<gene>
    <name evidence="2" type="ORF">CCE01nite_21790</name>
</gene>
<dbReference type="AlphaFoldDB" id="A0A4Y3KZA8"/>
<reference evidence="2" key="1">
    <citation type="submission" date="2019-06" db="EMBL/GenBank/DDBJ databases">
        <title>Whole genome shotgun sequence of Cellulomonas cellasea NBRC 3753.</title>
        <authorList>
            <person name="Hosoyama A."/>
            <person name="Uohara A."/>
            <person name="Ohji S."/>
            <person name="Ichikawa N."/>
        </authorList>
    </citation>
    <scope>NUCLEOTIDE SEQUENCE [LARGE SCALE GENOMIC DNA]</scope>
    <source>
        <strain evidence="2">NBRC 3753</strain>
    </source>
</reference>
<comment type="caution">
    <text evidence="2">The sequence shown here is derived from an EMBL/GenBank/DDBJ whole genome shotgun (WGS) entry which is preliminary data.</text>
</comment>
<dbReference type="Proteomes" id="UP000317046">
    <property type="component" value="Unassembled WGS sequence"/>
</dbReference>
<accession>A0A4Y3KZA8</accession>
<name>A0A4Y3KZA8_9CELL</name>
<feature type="compositionally biased region" description="Low complexity" evidence="1">
    <location>
        <begin position="40"/>
        <end position="71"/>
    </location>
</feature>
<dbReference type="RefSeq" id="WP_246056454.1">
    <property type="nucleotide sequence ID" value="NZ_BJLR01000019.1"/>
</dbReference>
<protein>
    <submittedName>
        <fullName evidence="2">Uncharacterized protein</fullName>
    </submittedName>
</protein>
<evidence type="ECO:0000313" key="2">
    <source>
        <dbReference type="EMBL" id="GEA88230.1"/>
    </source>
</evidence>
<organism evidence="2 3">
    <name type="scientific">Cellulomonas cellasea</name>
    <dbReference type="NCBI Taxonomy" id="43670"/>
    <lineage>
        <taxon>Bacteria</taxon>
        <taxon>Bacillati</taxon>
        <taxon>Actinomycetota</taxon>
        <taxon>Actinomycetes</taxon>
        <taxon>Micrococcales</taxon>
        <taxon>Cellulomonadaceae</taxon>
        <taxon>Cellulomonas</taxon>
    </lineage>
</organism>
<evidence type="ECO:0000256" key="1">
    <source>
        <dbReference type="SAM" id="MobiDB-lite"/>
    </source>
</evidence>
<sequence length="295" mass="28010">MSAGPGQGRDDELPEGFTVPDDLSALFDAPDEERAGPATGAGSDAQPPAGAGDAEAAGTTAAVIGPDDAAPGAGGAAGAPAAGAGVDDVPSAAVAGSDAGAPAEGAVAGAVAPAPDARAADDADADAPVAHASDDVAGAEVPDDLSSLTDPGAAEAPSVTLVLTQVAAAAPLAAACALAGVAVDVVPSPVGALAVLRDPRTGPDGAAAISKLLKTVPVILLERRSGQITATRWAGGQKGDELPAGLVLSDAPAVLEDLLLGGASVGDVDGVVTSVGLSRWKAMRLLAQSARGMRG</sequence>
<dbReference type="EMBL" id="BJLR01000019">
    <property type="protein sequence ID" value="GEA88230.1"/>
    <property type="molecule type" value="Genomic_DNA"/>
</dbReference>
<evidence type="ECO:0000313" key="3">
    <source>
        <dbReference type="Proteomes" id="UP000317046"/>
    </source>
</evidence>
<proteinExistence type="predicted"/>